<dbReference type="SMART" id="SM00930">
    <property type="entry name" value="NIL"/>
    <property type="match status" value="1"/>
</dbReference>
<evidence type="ECO:0000256" key="1">
    <source>
        <dbReference type="ARBA" id="ARBA00005417"/>
    </source>
</evidence>
<keyword evidence="14" id="KW-1185">Reference proteome</keyword>
<evidence type="ECO:0000313" key="14">
    <source>
        <dbReference type="Proteomes" id="UP000266906"/>
    </source>
</evidence>
<dbReference type="FunFam" id="3.40.50.300:FF:000056">
    <property type="entry name" value="Cell division ATP-binding protein FtsE"/>
    <property type="match status" value="1"/>
</dbReference>
<dbReference type="InterPro" id="IPR003439">
    <property type="entry name" value="ABC_transporter-like_ATP-bd"/>
</dbReference>
<evidence type="ECO:0000259" key="11">
    <source>
        <dbReference type="PROSITE" id="PS50893"/>
    </source>
</evidence>
<sequence>MITTKGLTKVYRSGDREVRALDDVDLHVRQGEVFGVVGTSGAGKSTLIRCVNLLERPTSGTVTVDGLELTALSGGRERAGRELREARQRIGMVFQHFNLLSSRTVQQNVELPLEIIGLDRRERRRKAAELLDLVGLADKARQYPDQLSGGQKQRVGIARALAGDPKVLLSDEATSALDPETTRSILKLLRELNQQLGLTVLLITHEMDVIKSVCDSAALMRGGRVVESGRLTDLLADGHSRIARDLFPLGDLGTRTAAPEEGEHTVLEITFQGDAPAQPFVSQLARTYQIDINILGAAVETIAGRLVGRMRVELPGSHTDNVVPIGYLRQQGLQVDVLDPSNGAAA</sequence>
<dbReference type="InterPro" id="IPR041701">
    <property type="entry name" value="MetN_ABC"/>
</dbReference>
<comment type="caution">
    <text evidence="13">The sequence shown here is derived from an EMBL/GenBank/DDBJ whole genome shotgun (WGS) entry which is preliminary data.</text>
</comment>
<dbReference type="PANTHER" id="PTHR43166:SF30">
    <property type="entry name" value="METHIONINE IMPORT ATP-BINDING PROTEIN METN"/>
    <property type="match status" value="1"/>
</dbReference>
<evidence type="ECO:0000256" key="10">
    <source>
        <dbReference type="ARBA" id="ARBA00063837"/>
    </source>
</evidence>
<keyword evidence="4" id="KW-0547">Nucleotide-binding</keyword>
<dbReference type="PROSITE" id="PS50893">
    <property type="entry name" value="ABC_TRANSPORTER_2"/>
    <property type="match status" value="1"/>
</dbReference>
<evidence type="ECO:0000313" key="15">
    <source>
        <dbReference type="Proteomes" id="UP000267408"/>
    </source>
</evidence>
<dbReference type="InterPro" id="IPR050086">
    <property type="entry name" value="MetN_ABC_transporter-like"/>
</dbReference>
<dbReference type="Proteomes" id="UP000266906">
    <property type="component" value="Unassembled WGS sequence"/>
</dbReference>
<reference evidence="14 15" key="1">
    <citation type="submission" date="2018-11" db="EMBL/GenBank/DDBJ databases">
        <title>Sequencing the genomes of 1000 actinobacteria strains.</title>
        <authorList>
            <person name="Klenk H.-P."/>
        </authorList>
    </citation>
    <scope>NUCLEOTIDE SEQUENCE [LARGE SCALE GENOMIC DNA]</scope>
    <source>
        <strain evidence="12 15">DSM 44780</strain>
        <strain evidence="13 14">DSM 44781</strain>
    </source>
</reference>
<evidence type="ECO:0000256" key="4">
    <source>
        <dbReference type="ARBA" id="ARBA00022741"/>
    </source>
</evidence>
<keyword evidence="8" id="KW-0472">Membrane</keyword>
<name>A0A3N4RXK6_9ACTN</name>
<dbReference type="PROSITE" id="PS00211">
    <property type="entry name" value="ABC_TRANSPORTER_1"/>
    <property type="match status" value="1"/>
</dbReference>
<organism evidence="13 14">
    <name type="scientific">Kitasatospora cineracea</name>
    <dbReference type="NCBI Taxonomy" id="88074"/>
    <lineage>
        <taxon>Bacteria</taxon>
        <taxon>Bacillati</taxon>
        <taxon>Actinomycetota</taxon>
        <taxon>Actinomycetes</taxon>
        <taxon>Kitasatosporales</taxon>
        <taxon>Streptomycetaceae</taxon>
        <taxon>Kitasatospora</taxon>
    </lineage>
</organism>
<evidence type="ECO:0000256" key="2">
    <source>
        <dbReference type="ARBA" id="ARBA00022448"/>
    </source>
</evidence>
<keyword evidence="5 13" id="KW-0067">ATP-binding</keyword>
<dbReference type="InterPro" id="IPR045865">
    <property type="entry name" value="ACT-like_dom_sf"/>
</dbReference>
<comment type="similarity">
    <text evidence="1">Belongs to the ABC transporter superfamily.</text>
</comment>
<accession>A0A3N4RXK6</accession>
<dbReference type="GO" id="GO:0005886">
    <property type="term" value="C:plasma membrane"/>
    <property type="evidence" value="ECO:0007669"/>
    <property type="project" value="UniProtKB-ARBA"/>
</dbReference>
<dbReference type="Gene3D" id="3.30.70.260">
    <property type="match status" value="1"/>
</dbReference>
<proteinExistence type="inferred from homology"/>
<evidence type="ECO:0000256" key="7">
    <source>
        <dbReference type="ARBA" id="ARBA00022970"/>
    </source>
</evidence>
<evidence type="ECO:0000256" key="8">
    <source>
        <dbReference type="ARBA" id="ARBA00023136"/>
    </source>
</evidence>
<dbReference type="EMBL" id="RKQG01000001">
    <property type="protein sequence ID" value="RPE35801.1"/>
    <property type="molecule type" value="Genomic_DNA"/>
</dbReference>
<evidence type="ECO:0000256" key="3">
    <source>
        <dbReference type="ARBA" id="ARBA00022475"/>
    </source>
</evidence>
<protein>
    <submittedName>
        <fullName evidence="13">D-methionine transport system ATP-binding protein</fullName>
    </submittedName>
</protein>
<dbReference type="Pfam" id="PF00005">
    <property type="entry name" value="ABC_tran"/>
    <property type="match status" value="1"/>
</dbReference>
<dbReference type="PANTHER" id="PTHR43166">
    <property type="entry name" value="AMINO ACID IMPORT ATP-BINDING PROTEIN"/>
    <property type="match status" value="1"/>
</dbReference>
<dbReference type="Gene3D" id="3.40.50.300">
    <property type="entry name" value="P-loop containing nucleotide triphosphate hydrolases"/>
    <property type="match status" value="1"/>
</dbReference>
<keyword evidence="7" id="KW-0029">Amino-acid transport</keyword>
<dbReference type="GO" id="GO:0005524">
    <property type="term" value="F:ATP binding"/>
    <property type="evidence" value="ECO:0007669"/>
    <property type="project" value="UniProtKB-KW"/>
</dbReference>
<comment type="subunit">
    <text evidence="10">Homodimer. Forms a membrane-associated complex with FtsX.</text>
</comment>
<feature type="domain" description="ABC transporter" evidence="11">
    <location>
        <begin position="2"/>
        <end position="247"/>
    </location>
</feature>
<dbReference type="InterPro" id="IPR003593">
    <property type="entry name" value="AAA+_ATPase"/>
</dbReference>
<dbReference type="GO" id="GO:0016887">
    <property type="term" value="F:ATP hydrolysis activity"/>
    <property type="evidence" value="ECO:0007669"/>
    <property type="project" value="InterPro"/>
</dbReference>
<dbReference type="InterPro" id="IPR018449">
    <property type="entry name" value="NIL_domain"/>
</dbReference>
<dbReference type="OrthoDB" id="9802264at2"/>
<dbReference type="CDD" id="cd03258">
    <property type="entry name" value="ABC_MetN_methionine_transporter"/>
    <property type="match status" value="1"/>
</dbReference>
<keyword evidence="6" id="KW-1278">Translocase</keyword>
<keyword evidence="3" id="KW-1003">Cell membrane</keyword>
<dbReference type="EMBL" id="RJVJ01000001">
    <property type="protein sequence ID" value="ROR45448.1"/>
    <property type="molecule type" value="Genomic_DNA"/>
</dbReference>
<evidence type="ECO:0000256" key="9">
    <source>
        <dbReference type="ARBA" id="ARBA00054718"/>
    </source>
</evidence>
<comment type="function">
    <text evidence="9">Part of the ABC transporter FtsEX involved in cellular division. Has ATPase activity.</text>
</comment>
<dbReference type="Pfam" id="PF09383">
    <property type="entry name" value="NIL"/>
    <property type="match status" value="1"/>
</dbReference>
<dbReference type="SUPFAM" id="SSF55021">
    <property type="entry name" value="ACT-like"/>
    <property type="match status" value="1"/>
</dbReference>
<dbReference type="InterPro" id="IPR017871">
    <property type="entry name" value="ABC_transporter-like_CS"/>
</dbReference>
<gene>
    <name evidence="13" type="ORF">EDD38_4161</name>
    <name evidence="12" type="ORF">EDD39_3680</name>
</gene>
<evidence type="ECO:0000313" key="12">
    <source>
        <dbReference type="EMBL" id="ROR45448.1"/>
    </source>
</evidence>
<evidence type="ECO:0000256" key="6">
    <source>
        <dbReference type="ARBA" id="ARBA00022967"/>
    </source>
</evidence>
<dbReference type="SMART" id="SM00382">
    <property type="entry name" value="AAA"/>
    <property type="match status" value="1"/>
</dbReference>
<dbReference type="SUPFAM" id="SSF52540">
    <property type="entry name" value="P-loop containing nucleoside triphosphate hydrolases"/>
    <property type="match status" value="1"/>
</dbReference>
<dbReference type="GO" id="GO:0006865">
    <property type="term" value="P:amino acid transport"/>
    <property type="evidence" value="ECO:0007669"/>
    <property type="project" value="UniProtKB-KW"/>
</dbReference>
<evidence type="ECO:0000256" key="5">
    <source>
        <dbReference type="ARBA" id="ARBA00022840"/>
    </source>
</evidence>
<dbReference type="AlphaFoldDB" id="A0A3N4RXK6"/>
<evidence type="ECO:0000313" key="13">
    <source>
        <dbReference type="EMBL" id="RPE35801.1"/>
    </source>
</evidence>
<dbReference type="Proteomes" id="UP000267408">
    <property type="component" value="Unassembled WGS sequence"/>
</dbReference>
<dbReference type="InterPro" id="IPR027417">
    <property type="entry name" value="P-loop_NTPase"/>
</dbReference>
<dbReference type="RefSeq" id="WP_123557395.1">
    <property type="nucleotide sequence ID" value="NZ_RJVJ01000001.1"/>
</dbReference>
<accession>A0A8G1UKA8</accession>
<keyword evidence="2" id="KW-0813">Transport</keyword>